<dbReference type="OrthoDB" id="9777133at2"/>
<reference evidence="2 3" key="1">
    <citation type="submission" date="2019-03" db="EMBL/GenBank/DDBJ databases">
        <title>Diversity of the mouse oral microbiome.</title>
        <authorList>
            <person name="Joseph S."/>
            <person name="Aduse-Opoku J."/>
            <person name="Curtis M."/>
            <person name="Wade W."/>
            <person name="Hashim A."/>
        </authorList>
    </citation>
    <scope>NUCLEOTIDE SEQUENCE [LARGE SCALE GENOMIC DNA]</scope>
    <source>
        <strain evidence="2 3">WM131</strain>
    </source>
</reference>
<dbReference type="Proteomes" id="UP000297253">
    <property type="component" value="Unassembled WGS sequence"/>
</dbReference>
<dbReference type="HAMAP" id="MF_00652">
    <property type="entry name" value="UPF0246"/>
    <property type="match status" value="1"/>
</dbReference>
<protein>
    <recommendedName>
        <fullName evidence="1">UPF0246 protein E4T82_01480</fullName>
    </recommendedName>
</protein>
<comment type="caution">
    <text evidence="2">The sequence shown here is derived from an EMBL/GenBank/DDBJ whole genome shotgun (WGS) entry which is preliminary data.</text>
</comment>
<sequence length="251" mass="28973">MKIILPNAKELNTNLENQPFVPLSEKSRAVLGALQQLSVTDLAGFYKLKEDRAELEADRWYRIAHQQAKSYPAWTLYDGLMYRYMKRRDLTDAEQAYLERHALIATSFYGLISPFTLISPHRLDFQGQLKVEGQSLKQFWRAQYDEELADEGLIISLASSEFEQVFSPTIQKRMVQIVFMEDKKGQLKIHSTISKKGRGRLVSLMAAKNVQTLDEIRSLTFDGFAYRADLSEATILVFVRKQGEIEEIKRK</sequence>
<proteinExistence type="inferred from homology"/>
<evidence type="ECO:0000313" key="3">
    <source>
        <dbReference type="Proteomes" id="UP000297253"/>
    </source>
</evidence>
<dbReference type="STRING" id="1432788.BU202_05805"/>
<dbReference type="InterPro" id="IPR005583">
    <property type="entry name" value="YaaA"/>
</dbReference>
<accession>A0A4Y9JG63</accession>
<dbReference type="PANTHER" id="PTHR30283:SF4">
    <property type="entry name" value="PEROXIDE STRESS RESISTANCE PROTEIN YAAA"/>
    <property type="match status" value="1"/>
</dbReference>
<dbReference type="EMBL" id="SPPD01000001">
    <property type="protein sequence ID" value="TFU99006.1"/>
    <property type="molecule type" value="Genomic_DNA"/>
</dbReference>
<dbReference type="GO" id="GO:0033194">
    <property type="term" value="P:response to hydroperoxide"/>
    <property type="evidence" value="ECO:0007669"/>
    <property type="project" value="TreeGrafter"/>
</dbReference>
<evidence type="ECO:0000313" key="2">
    <source>
        <dbReference type="EMBL" id="TFU99006.1"/>
    </source>
</evidence>
<dbReference type="GO" id="GO:0005829">
    <property type="term" value="C:cytosol"/>
    <property type="evidence" value="ECO:0007669"/>
    <property type="project" value="TreeGrafter"/>
</dbReference>
<dbReference type="PANTHER" id="PTHR30283">
    <property type="entry name" value="PEROXIDE STRESS RESPONSE PROTEIN YAAA"/>
    <property type="match status" value="1"/>
</dbReference>
<comment type="similarity">
    <text evidence="1">Belongs to the UPF0246 family.</text>
</comment>
<evidence type="ECO:0000256" key="1">
    <source>
        <dbReference type="HAMAP-Rule" id="MF_00652"/>
    </source>
</evidence>
<dbReference type="AlphaFoldDB" id="A0A4Y9JG63"/>
<dbReference type="NCBIfam" id="NF002543">
    <property type="entry name" value="PRK02101.1-4"/>
    <property type="match status" value="1"/>
</dbReference>
<organism evidence="2 3">
    <name type="scientific">Streptococcus cuniculi</name>
    <dbReference type="NCBI Taxonomy" id="1432788"/>
    <lineage>
        <taxon>Bacteria</taxon>
        <taxon>Bacillati</taxon>
        <taxon>Bacillota</taxon>
        <taxon>Bacilli</taxon>
        <taxon>Lactobacillales</taxon>
        <taxon>Streptococcaceae</taxon>
        <taxon>Streptococcus</taxon>
    </lineage>
</organism>
<dbReference type="RefSeq" id="WP_135181131.1">
    <property type="nucleotide sequence ID" value="NZ_JADGKZ010000001.1"/>
</dbReference>
<dbReference type="Pfam" id="PF03883">
    <property type="entry name" value="H2O2_YaaD"/>
    <property type="match status" value="1"/>
</dbReference>
<gene>
    <name evidence="2" type="primary">yaaA</name>
    <name evidence="2" type="ORF">E4T82_01480</name>
</gene>
<name>A0A4Y9JG63_9STRE</name>